<evidence type="ECO:0000259" key="2">
    <source>
        <dbReference type="Pfam" id="PF00884"/>
    </source>
</evidence>
<dbReference type="Proteomes" id="UP000293519">
    <property type="component" value="Unassembled WGS sequence"/>
</dbReference>
<keyword evidence="1" id="KW-0812">Transmembrane</keyword>
<evidence type="ECO:0000313" key="4">
    <source>
        <dbReference type="Proteomes" id="UP000293519"/>
    </source>
</evidence>
<feature type="transmembrane region" description="Helical" evidence="1">
    <location>
        <begin position="123"/>
        <end position="151"/>
    </location>
</feature>
<evidence type="ECO:0000313" key="3">
    <source>
        <dbReference type="EMBL" id="RZS56383.1"/>
    </source>
</evidence>
<keyword evidence="1" id="KW-1133">Transmembrane helix</keyword>
<proteinExistence type="predicted"/>
<organism evidence="3 4">
    <name type="scientific">Microcella putealis</name>
    <dbReference type="NCBI Taxonomy" id="337005"/>
    <lineage>
        <taxon>Bacteria</taxon>
        <taxon>Bacillati</taxon>
        <taxon>Actinomycetota</taxon>
        <taxon>Actinomycetes</taxon>
        <taxon>Micrococcales</taxon>
        <taxon>Microbacteriaceae</taxon>
        <taxon>Microcella</taxon>
    </lineage>
</organism>
<sequence length="545" mass="58321">MGGHTEIGIPPAPSSRATVLNVLAWVTIIGVSLLPGILGSGTAAAARLPLEAIVLVLLTLVVPHPTFRRVVATGFAVLTVVAAAIAVLDRSFRATIDRGFAAAEDWRAIVNAYGVVENVVGPVLAAMTATLIVVLAIAVVAGVAWCALRCARTVSDAGRRGRVAAAAAAVAWSVFAIAGVQHTTGASVAAADPLRSLTEVAAETTQSIRDQEAFAENIRKDPLAEQPAEHLFDALRGKDVVFAFVESYGEVAVSGAESMAGISRTIDDYAARLTQSGYRAESAFLSSPTFGGVSWLAHSTLESGTWVDSQQRYDTLLASDRLTLSSLFGDAGWRTVAVKPAHTEPWPEGAAFYGFDRMLDWRALAFDGPTFGFALVPDQFTWQRFFDDELSRGDAPVMAQMSLISSHSPWTPTPPLVPWTDVGEPGAFDGQSRESGDIWPDPTRVRAAYAESIEYSLGATLSFLENYDPSNLVLVLVGDHQPSRIVSGEAADTDVPITILSKDSTVFERIHEWGWELGFRPSPDAPVWRMDTFRDRFVAAFSGGE</sequence>
<dbReference type="EMBL" id="SGWW01000003">
    <property type="protein sequence ID" value="RZS56383.1"/>
    <property type="molecule type" value="Genomic_DNA"/>
</dbReference>
<dbReference type="AlphaFoldDB" id="A0A4Q7LQ55"/>
<feature type="domain" description="Sulfatase N-terminal" evidence="2">
    <location>
        <begin position="312"/>
        <end position="484"/>
    </location>
</feature>
<feature type="transmembrane region" description="Helical" evidence="1">
    <location>
        <begin position="70"/>
        <end position="88"/>
    </location>
</feature>
<keyword evidence="4" id="KW-1185">Reference proteome</keyword>
<dbReference type="RefSeq" id="WP_130485635.1">
    <property type="nucleotide sequence ID" value="NZ_SGWW01000003.1"/>
</dbReference>
<keyword evidence="1" id="KW-0472">Membrane</keyword>
<keyword evidence="3" id="KW-0808">Transferase</keyword>
<dbReference type="OrthoDB" id="1376015at2"/>
<comment type="caution">
    <text evidence="3">The sequence shown here is derived from an EMBL/GenBank/DDBJ whole genome shotgun (WGS) entry which is preliminary data.</text>
</comment>
<feature type="transmembrane region" description="Helical" evidence="1">
    <location>
        <begin position="163"/>
        <end position="180"/>
    </location>
</feature>
<dbReference type="InterPro" id="IPR000917">
    <property type="entry name" value="Sulfatase_N"/>
</dbReference>
<dbReference type="Gene3D" id="3.40.720.10">
    <property type="entry name" value="Alkaline Phosphatase, subunit A"/>
    <property type="match status" value="1"/>
</dbReference>
<evidence type="ECO:0000256" key="1">
    <source>
        <dbReference type="SAM" id="Phobius"/>
    </source>
</evidence>
<feature type="transmembrane region" description="Helical" evidence="1">
    <location>
        <begin position="44"/>
        <end position="63"/>
    </location>
</feature>
<reference evidence="3 4" key="1">
    <citation type="journal article" date="2015" name="Stand. Genomic Sci.">
        <title>Genomic Encyclopedia of Bacterial and Archaeal Type Strains, Phase III: the genomes of soil and plant-associated and newly described type strains.</title>
        <authorList>
            <person name="Whitman W.B."/>
            <person name="Woyke T."/>
            <person name="Klenk H.P."/>
            <person name="Zhou Y."/>
            <person name="Lilburn T.G."/>
            <person name="Beck B.J."/>
            <person name="De Vos P."/>
            <person name="Vandamme P."/>
            <person name="Eisen J.A."/>
            <person name="Garrity G."/>
            <person name="Hugenholtz P."/>
            <person name="Kyrpides N.C."/>
        </authorList>
    </citation>
    <scope>NUCLEOTIDE SEQUENCE [LARGE SCALE GENOMIC DNA]</scope>
    <source>
        <strain evidence="3 4">CV2</strain>
    </source>
</reference>
<protein>
    <submittedName>
        <fullName evidence="3">Phosphoglycerol transferase MdoB-like AlkP superfamily enzyme</fullName>
    </submittedName>
</protein>
<name>A0A4Q7LQ55_9MICO</name>
<dbReference type="GO" id="GO:0016740">
    <property type="term" value="F:transferase activity"/>
    <property type="evidence" value="ECO:0007669"/>
    <property type="project" value="UniProtKB-KW"/>
</dbReference>
<accession>A0A4Q7LQ55</accession>
<gene>
    <name evidence="3" type="ORF">EV141_1844</name>
</gene>
<dbReference type="Pfam" id="PF00884">
    <property type="entry name" value="Sulfatase"/>
    <property type="match status" value="1"/>
</dbReference>
<dbReference type="InterPro" id="IPR017850">
    <property type="entry name" value="Alkaline_phosphatase_core_sf"/>
</dbReference>
<feature type="transmembrane region" description="Helical" evidence="1">
    <location>
        <begin position="19"/>
        <end position="38"/>
    </location>
</feature>
<dbReference type="SUPFAM" id="SSF53649">
    <property type="entry name" value="Alkaline phosphatase-like"/>
    <property type="match status" value="1"/>
</dbReference>